<dbReference type="EMBL" id="JBHSIS010000003">
    <property type="protein sequence ID" value="MFC4853444.1"/>
    <property type="molecule type" value="Genomic_DNA"/>
</dbReference>
<keyword evidence="2" id="KW-1185">Reference proteome</keyword>
<reference evidence="2" key="1">
    <citation type="journal article" date="2019" name="Int. J. Syst. Evol. Microbiol.">
        <title>The Global Catalogue of Microorganisms (GCM) 10K type strain sequencing project: providing services to taxonomists for standard genome sequencing and annotation.</title>
        <authorList>
            <consortium name="The Broad Institute Genomics Platform"/>
            <consortium name="The Broad Institute Genome Sequencing Center for Infectious Disease"/>
            <person name="Wu L."/>
            <person name="Ma J."/>
        </authorList>
    </citation>
    <scope>NUCLEOTIDE SEQUENCE [LARGE SCALE GENOMIC DNA]</scope>
    <source>
        <strain evidence="2">ZS-22-S1</strain>
    </source>
</reference>
<proteinExistence type="predicted"/>
<evidence type="ECO:0000313" key="2">
    <source>
        <dbReference type="Proteomes" id="UP001595859"/>
    </source>
</evidence>
<sequence length="178" mass="18432">MTAVILSGANPGVRLTDGDVVTAFASVWTVDWSVRGAGNALVLWHGNRVRAVGSDPALAEWLAQYFVRHFPEVAGLPWPAPAVEAAPVAVELDLDTGLTARGAGIEVTMAAVLGRRTFTTDGFALDGVPHSLQLLLAPVADAAITVDGQPVPGEVTVGGTEHRPSSSAFLATAEVWSV</sequence>
<dbReference type="Proteomes" id="UP001595859">
    <property type="component" value="Unassembled WGS sequence"/>
</dbReference>
<name>A0ABV9RXR1_9PSEU</name>
<dbReference type="RefSeq" id="WP_378055399.1">
    <property type="nucleotide sequence ID" value="NZ_JBHSIS010000003.1"/>
</dbReference>
<evidence type="ECO:0000313" key="1">
    <source>
        <dbReference type="EMBL" id="MFC4853444.1"/>
    </source>
</evidence>
<protein>
    <submittedName>
        <fullName evidence="1">Uncharacterized protein</fullName>
    </submittedName>
</protein>
<organism evidence="1 2">
    <name type="scientific">Actinophytocola glycyrrhizae</name>
    <dbReference type="NCBI Taxonomy" id="2044873"/>
    <lineage>
        <taxon>Bacteria</taxon>
        <taxon>Bacillati</taxon>
        <taxon>Actinomycetota</taxon>
        <taxon>Actinomycetes</taxon>
        <taxon>Pseudonocardiales</taxon>
        <taxon>Pseudonocardiaceae</taxon>
    </lineage>
</organism>
<comment type="caution">
    <text evidence="1">The sequence shown here is derived from an EMBL/GenBank/DDBJ whole genome shotgun (WGS) entry which is preliminary data.</text>
</comment>
<accession>A0ABV9RXR1</accession>
<gene>
    <name evidence="1" type="ORF">ACFPCV_08000</name>
</gene>